<dbReference type="OrthoDB" id="3730241at2"/>
<dbReference type="RefSeq" id="WP_095044006.1">
    <property type="nucleotide sequence ID" value="NZ_LN890655.1"/>
</dbReference>
<reference evidence="1" key="1">
    <citation type="submission" date="2016-01" db="EMBL/GenBank/DDBJ databases">
        <authorList>
            <person name="Mcilroy J.S."/>
            <person name="Karst M S."/>
            <person name="Albertsen M."/>
        </authorList>
    </citation>
    <scope>NUCLEOTIDE SEQUENCE</scope>
    <source>
        <strain evidence="1">Cfx-K</strain>
    </source>
</reference>
<proteinExistence type="predicted"/>
<evidence type="ECO:0000313" key="1">
    <source>
        <dbReference type="EMBL" id="CUS04709.2"/>
    </source>
</evidence>
<sequence>MKLAEALILRADRKKRLEHLKERLGRIVKVQEGDQPAENPEALLQEVDRAAADLTRLIKQINRTNANSQLDDGRTIADAIADRDDLRLRHTILNGVIQAATIRQERFTKSEVRFQTTVNAGALQQQADDLAQAYRELDTKIQSANWLIDLID</sequence>
<accession>A0A160T5F6</accession>
<organism evidence="1 2">
    <name type="scientific">Candidatus Promineifilum breve</name>
    <dbReference type="NCBI Taxonomy" id="1806508"/>
    <lineage>
        <taxon>Bacteria</taxon>
        <taxon>Bacillati</taxon>
        <taxon>Chloroflexota</taxon>
        <taxon>Ardenticatenia</taxon>
        <taxon>Candidatus Promineifilales</taxon>
        <taxon>Candidatus Promineifilaceae</taxon>
        <taxon>Candidatus Promineifilum</taxon>
    </lineage>
</organism>
<keyword evidence="2" id="KW-1185">Reference proteome</keyword>
<dbReference type="NCBIfam" id="NF038048">
    <property type="entry name" value="DIP1984_fam"/>
    <property type="match status" value="1"/>
</dbReference>
<protein>
    <recommendedName>
        <fullName evidence="3">Septicolysin</fullName>
    </recommendedName>
</protein>
<dbReference type="Pfam" id="PF20935">
    <property type="entry name" value="DUF6847"/>
    <property type="match status" value="1"/>
</dbReference>
<name>A0A160T5F6_9CHLR</name>
<dbReference type="Proteomes" id="UP000215027">
    <property type="component" value="Chromosome I"/>
</dbReference>
<evidence type="ECO:0000313" key="2">
    <source>
        <dbReference type="Proteomes" id="UP000215027"/>
    </source>
</evidence>
<dbReference type="AlphaFoldDB" id="A0A160T5F6"/>
<gene>
    <name evidence="1" type="ORF">CFX0092_A2831</name>
</gene>
<dbReference type="InterPro" id="IPR047741">
    <property type="entry name" value="DIP1984-like"/>
</dbReference>
<evidence type="ECO:0008006" key="3">
    <source>
        <dbReference type="Google" id="ProtNLM"/>
    </source>
</evidence>
<dbReference type="Gene3D" id="6.10.320.10">
    <property type="match status" value="1"/>
</dbReference>
<dbReference type="CDD" id="cd12208">
    <property type="entry name" value="DIP1984-like"/>
    <property type="match status" value="1"/>
</dbReference>
<dbReference type="KEGG" id="pbf:CFX0092_A2831"/>
<dbReference type="EMBL" id="LN890655">
    <property type="protein sequence ID" value="CUS04709.2"/>
    <property type="molecule type" value="Genomic_DNA"/>
</dbReference>